<keyword evidence="2" id="KW-1003">Cell membrane</keyword>
<evidence type="ECO:0000256" key="1">
    <source>
        <dbReference type="ARBA" id="ARBA00004651"/>
    </source>
</evidence>
<dbReference type="Pfam" id="PF02706">
    <property type="entry name" value="Wzz"/>
    <property type="match status" value="1"/>
</dbReference>
<feature type="domain" description="Polysaccharide chain length determinant N-terminal" evidence="7">
    <location>
        <begin position="2"/>
        <end position="70"/>
    </location>
</feature>
<dbReference type="Proteomes" id="UP001221566">
    <property type="component" value="Unassembled WGS sequence"/>
</dbReference>
<comment type="subcellular location">
    <subcellularLocation>
        <location evidence="1">Cell membrane</location>
        <topology evidence="1">Multi-pass membrane protein</topology>
    </subcellularLocation>
</comment>
<dbReference type="PANTHER" id="PTHR32309:SF13">
    <property type="entry name" value="FERRIC ENTEROBACTIN TRANSPORT PROTEIN FEPE"/>
    <property type="match status" value="1"/>
</dbReference>
<organism evidence="8 9">
    <name type="scientific">Vogesella indigofera</name>
    <name type="common">Pseudomonas indigofera</name>
    <dbReference type="NCBI Taxonomy" id="45465"/>
    <lineage>
        <taxon>Bacteria</taxon>
        <taxon>Pseudomonadati</taxon>
        <taxon>Pseudomonadota</taxon>
        <taxon>Betaproteobacteria</taxon>
        <taxon>Neisseriales</taxon>
        <taxon>Chromobacteriaceae</taxon>
        <taxon>Vogesella</taxon>
    </lineage>
</organism>
<keyword evidence="9" id="KW-1185">Reference proteome</keyword>
<name>A0ABT5I0F1_VOGIN</name>
<feature type="transmembrane region" description="Helical" evidence="6">
    <location>
        <begin position="269"/>
        <end position="287"/>
    </location>
</feature>
<dbReference type="InterPro" id="IPR050445">
    <property type="entry name" value="Bact_polysacc_biosynth/exp"/>
</dbReference>
<keyword evidence="3 6" id="KW-0812">Transmembrane</keyword>
<evidence type="ECO:0000256" key="5">
    <source>
        <dbReference type="ARBA" id="ARBA00023136"/>
    </source>
</evidence>
<keyword evidence="5 6" id="KW-0472">Membrane</keyword>
<evidence type="ECO:0000256" key="4">
    <source>
        <dbReference type="ARBA" id="ARBA00022989"/>
    </source>
</evidence>
<evidence type="ECO:0000256" key="6">
    <source>
        <dbReference type="SAM" id="Phobius"/>
    </source>
</evidence>
<reference evidence="8 9" key="1">
    <citation type="submission" date="2023-01" db="EMBL/GenBank/DDBJ databases">
        <title>Novel species of the genus Vogesella isolated from rivers.</title>
        <authorList>
            <person name="Lu H."/>
        </authorList>
    </citation>
    <scope>NUCLEOTIDE SEQUENCE [LARGE SCALE GENOMIC DNA]</scope>
    <source>
        <strain evidence="8 9">SH7W</strain>
    </source>
</reference>
<comment type="caution">
    <text evidence="8">The sequence shown here is derived from an EMBL/GenBank/DDBJ whole genome shotgun (WGS) entry which is preliminary data.</text>
</comment>
<gene>
    <name evidence="8" type="ORF">PQU93_02460</name>
</gene>
<dbReference type="EMBL" id="JAQQKY010000001">
    <property type="protein sequence ID" value="MDC7689649.1"/>
    <property type="molecule type" value="Genomic_DNA"/>
</dbReference>
<evidence type="ECO:0000313" key="8">
    <source>
        <dbReference type="EMBL" id="MDC7689649.1"/>
    </source>
</evidence>
<dbReference type="PANTHER" id="PTHR32309">
    <property type="entry name" value="TYROSINE-PROTEIN KINASE"/>
    <property type="match status" value="1"/>
</dbReference>
<accession>A0ABT5I0F1</accession>
<evidence type="ECO:0000256" key="2">
    <source>
        <dbReference type="ARBA" id="ARBA00022475"/>
    </source>
</evidence>
<proteinExistence type="predicted"/>
<evidence type="ECO:0000313" key="9">
    <source>
        <dbReference type="Proteomes" id="UP001221566"/>
    </source>
</evidence>
<dbReference type="InterPro" id="IPR003856">
    <property type="entry name" value="LPS_length_determ_N"/>
</dbReference>
<protein>
    <submittedName>
        <fullName evidence="8">Wzz/FepE/Etk N-terminal domain-containing protein</fullName>
    </submittedName>
</protein>
<evidence type="ECO:0000256" key="3">
    <source>
        <dbReference type="ARBA" id="ARBA00022692"/>
    </source>
</evidence>
<keyword evidence="4 6" id="KW-1133">Transmembrane helix</keyword>
<evidence type="ECO:0000259" key="7">
    <source>
        <dbReference type="Pfam" id="PF02706"/>
    </source>
</evidence>
<sequence>MSLLDLATALVVQRRTILGCLFAGLLLASGYAWLKPPSYSATATLIMRDNANAGVSGLALQSLAQSTLIKQPLAASLQQAGLLNAEALEGVYSVSFSAKDGQLQLTVRLPQAAQAQRYANQVQQEVLLQTKARGLSATSNDIIKLRQVQTQNLARPSTSGFVALPAGDRQLIDSFAQINAKLALNGIMRSSNTQDTQQMQDELALFARSVARQHTGSSQFATYFQHSYQQALASLLDNQIQLLEQQQQREILALEAPLPQKQDKPGHSLILMLGALGGLFCGVLLALTRHALLTSRANPANRERWEALHRAWRS</sequence>